<accession>A0A161JG60</accession>
<evidence type="ECO:0008006" key="3">
    <source>
        <dbReference type="Google" id="ProtNLM"/>
    </source>
</evidence>
<reference evidence="1 2" key="1">
    <citation type="journal article" date="2016" name="Genome Announc.">
        <title>Complete Genome Sequence of Thiostrepton-Producing Streptomyces laurentii ATCC 31255.</title>
        <authorList>
            <person name="Doi K."/>
            <person name="Fujino Y."/>
            <person name="Nagayoshi Y."/>
            <person name="Ohshima T."/>
            <person name="Ogata S."/>
        </authorList>
    </citation>
    <scope>NUCLEOTIDE SEQUENCE [LARGE SCALE GENOMIC DNA]</scope>
    <source>
        <strain evidence="1 2">ATCC 31255</strain>
    </source>
</reference>
<dbReference type="AlphaFoldDB" id="A0A161JG60"/>
<dbReference type="Proteomes" id="UP000217676">
    <property type="component" value="Chromosome"/>
</dbReference>
<keyword evidence="2" id="KW-1185">Reference proteome</keyword>
<organism evidence="1 2">
    <name type="scientific">Streptomyces laurentii</name>
    <dbReference type="NCBI Taxonomy" id="39478"/>
    <lineage>
        <taxon>Bacteria</taxon>
        <taxon>Bacillati</taxon>
        <taxon>Actinomycetota</taxon>
        <taxon>Actinomycetes</taxon>
        <taxon>Kitasatosporales</taxon>
        <taxon>Streptomycetaceae</taxon>
        <taxon>Streptomyces</taxon>
    </lineage>
</organism>
<evidence type="ECO:0000313" key="2">
    <source>
        <dbReference type="Proteomes" id="UP000217676"/>
    </source>
</evidence>
<dbReference type="KEGG" id="slau:SLA_0090"/>
<name>A0A161JG60_STRLU</name>
<dbReference type="EMBL" id="AP017424">
    <property type="protein sequence ID" value="BAU81045.1"/>
    <property type="molecule type" value="Genomic_DNA"/>
</dbReference>
<proteinExistence type="predicted"/>
<sequence>MRHESGTQVDTGAASGHGIRTIVDRGRFAGAVTPWEDAAWRAAALHWAERAIAEHGLRETGPREARIRPWSVLIRFRTGPGARDAVWFKASAPAAAFEAALGQALAEWTPGHVMTPLAVDADRGWILFPDGGPLFRNALDDGVAGPDDWTVALGQYARMQRALTPHAERMTRLGVPGARTADLPGIFDRLVEDHPTLAPDTRRALLARRPRLLDWCAELDTYAIPDTLDHSDLHDGQILAPAPGRYTFFDWGDAAVAHPFTSLLVPARAVHEQYGPEAMARARDAYLEPWAEQGTPLPALRRAATLAVRLGALSRAVSWGRLFPGSPADDCHEASAAWLDELFTAPDLP</sequence>
<evidence type="ECO:0000313" key="1">
    <source>
        <dbReference type="EMBL" id="BAU81045.1"/>
    </source>
</evidence>
<gene>
    <name evidence="1" type="ORF">SLA_0090</name>
</gene>
<dbReference type="SUPFAM" id="SSF56112">
    <property type="entry name" value="Protein kinase-like (PK-like)"/>
    <property type="match status" value="1"/>
</dbReference>
<dbReference type="InterPro" id="IPR011009">
    <property type="entry name" value="Kinase-like_dom_sf"/>
</dbReference>
<protein>
    <recommendedName>
        <fullName evidence="3">Aminoglycoside phosphotransferase domain-containing protein</fullName>
    </recommendedName>
</protein>